<keyword evidence="2" id="KW-1185">Reference proteome</keyword>
<evidence type="ECO:0000313" key="1">
    <source>
        <dbReference type="EMBL" id="KAI3841323.1"/>
    </source>
</evidence>
<proteinExistence type="predicted"/>
<name>A0AAD4X4J3_9MAGN</name>
<feature type="non-terminal residue" evidence="1">
    <location>
        <position position="1"/>
    </location>
</feature>
<sequence>MVLESCGCPKTLHSSLGRRAGFKRMMMSLRDLMTLSIRRSKANVGRLIGLEEDKFSDT</sequence>
<accession>A0AAD4X4J3</accession>
<gene>
    <name evidence="1" type="ORF">MKW98_007804</name>
</gene>
<comment type="caution">
    <text evidence="1">The sequence shown here is derived from an EMBL/GenBank/DDBJ whole genome shotgun (WGS) entry which is preliminary data.</text>
</comment>
<dbReference type="Proteomes" id="UP001202328">
    <property type="component" value="Unassembled WGS sequence"/>
</dbReference>
<dbReference type="AlphaFoldDB" id="A0AAD4X4J3"/>
<evidence type="ECO:0000313" key="2">
    <source>
        <dbReference type="Proteomes" id="UP001202328"/>
    </source>
</evidence>
<organism evidence="1 2">
    <name type="scientific">Papaver atlanticum</name>
    <dbReference type="NCBI Taxonomy" id="357466"/>
    <lineage>
        <taxon>Eukaryota</taxon>
        <taxon>Viridiplantae</taxon>
        <taxon>Streptophyta</taxon>
        <taxon>Embryophyta</taxon>
        <taxon>Tracheophyta</taxon>
        <taxon>Spermatophyta</taxon>
        <taxon>Magnoliopsida</taxon>
        <taxon>Ranunculales</taxon>
        <taxon>Papaveraceae</taxon>
        <taxon>Papaveroideae</taxon>
        <taxon>Papaver</taxon>
    </lineage>
</organism>
<dbReference type="EMBL" id="JAJJMB010017174">
    <property type="protein sequence ID" value="KAI3841323.1"/>
    <property type="molecule type" value="Genomic_DNA"/>
</dbReference>
<reference evidence="1" key="1">
    <citation type="submission" date="2022-04" db="EMBL/GenBank/DDBJ databases">
        <title>A functionally conserved STORR gene fusion in Papaver species that diverged 16.8 million years ago.</title>
        <authorList>
            <person name="Catania T."/>
        </authorList>
    </citation>
    <scope>NUCLEOTIDE SEQUENCE</scope>
    <source>
        <strain evidence="1">S-188037</strain>
    </source>
</reference>
<protein>
    <submittedName>
        <fullName evidence="1">Uncharacterized protein</fullName>
    </submittedName>
</protein>